<evidence type="ECO:0000313" key="9">
    <source>
        <dbReference type="EMBL" id="PVY93906.1"/>
    </source>
</evidence>
<evidence type="ECO:0000256" key="6">
    <source>
        <dbReference type="PIRNR" id="PIRNR001123"/>
    </source>
</evidence>
<dbReference type="SUPFAM" id="SSF53187">
    <property type="entry name" value="Zn-dependent exopeptidases"/>
    <property type="match status" value="1"/>
</dbReference>
<organism evidence="9 10">
    <name type="scientific">Ezakiella coagulans</name>
    <dbReference type="NCBI Taxonomy" id="46507"/>
    <lineage>
        <taxon>Bacteria</taxon>
        <taxon>Bacillati</taxon>
        <taxon>Bacillota</taxon>
        <taxon>Tissierellia</taxon>
        <taxon>Ezakiella</taxon>
    </lineage>
</organism>
<dbReference type="PANTHER" id="PTHR32481">
    <property type="entry name" value="AMINOPEPTIDASE"/>
    <property type="match status" value="1"/>
</dbReference>
<dbReference type="SUPFAM" id="SSF101821">
    <property type="entry name" value="Aminopeptidase/glucanase lid domain"/>
    <property type="match status" value="1"/>
</dbReference>
<evidence type="ECO:0000256" key="4">
    <source>
        <dbReference type="ARBA" id="ARBA00022723"/>
    </source>
</evidence>
<evidence type="ECO:0000256" key="1">
    <source>
        <dbReference type="ARBA" id="ARBA00006272"/>
    </source>
</evidence>
<feature type="binding site" evidence="8">
    <location>
        <position position="188"/>
    </location>
    <ligand>
        <name>Zn(2+)</name>
        <dbReference type="ChEBI" id="CHEBI:29105"/>
        <label>2</label>
    </ligand>
</feature>
<dbReference type="EMBL" id="QEKV01000008">
    <property type="protein sequence ID" value="PVY93906.1"/>
    <property type="molecule type" value="Genomic_DNA"/>
</dbReference>
<evidence type="ECO:0000256" key="7">
    <source>
        <dbReference type="PIRSR" id="PIRSR001123-1"/>
    </source>
</evidence>
<keyword evidence="2 9" id="KW-0031">Aminopeptidase</keyword>
<dbReference type="InterPro" id="IPR051464">
    <property type="entry name" value="Peptidase_M42_aminopept"/>
</dbReference>
<dbReference type="RefSeq" id="WP_116480380.1">
    <property type="nucleotide sequence ID" value="NZ_QEKV01000008.1"/>
</dbReference>
<feature type="binding site" evidence="8">
    <location>
        <position position="323"/>
    </location>
    <ligand>
        <name>Zn(2+)</name>
        <dbReference type="ChEBI" id="CHEBI:29105"/>
        <label>2</label>
    </ligand>
</feature>
<dbReference type="AlphaFoldDB" id="A0A2U1E1S2"/>
<sequence>MAFKYDLDYIINFGIELLKTPSPTGDTQKAVKLVKDELEKYYPCEYTRKGALICKIEGENKEDALLLSAHVDTLGAMVKELKPNGRLKMSMLGGYAWATVEGLEVRIPTEDGREYTGTIMTTAASSHVNGSLTQSIERNDKNLEIRVDEVVKSKEDLEKLGIQVGDFVYYNTGTRLCDSGYLKSRHLDDKACVISLLGIAKYLKENNIVPPRTTYLFISNYEEVGHGSSAGVPKEVTEFISVDMAAPGPGQTSDEQKTTICVKDSTGPYDIDMKRKLIKLAKENDIPYELDIYPFYGSDASAAQRAGVDARAALIGPGVDASHSFERTHIDGIKATTDLALAYVLAK</sequence>
<feature type="binding site" evidence="8">
    <location>
        <position position="243"/>
    </location>
    <ligand>
        <name>Zn(2+)</name>
        <dbReference type="ChEBI" id="CHEBI:29105"/>
        <label>1</label>
    </ligand>
</feature>
<comment type="caution">
    <text evidence="9">The sequence shown here is derived from an EMBL/GenBank/DDBJ whole genome shotgun (WGS) entry which is preliminary data.</text>
</comment>
<dbReference type="GO" id="GO:0004177">
    <property type="term" value="F:aminopeptidase activity"/>
    <property type="evidence" value="ECO:0007669"/>
    <property type="project" value="UniProtKB-UniRule"/>
</dbReference>
<dbReference type="Gene3D" id="2.40.30.40">
    <property type="entry name" value="Peptidase M42, domain 2"/>
    <property type="match status" value="1"/>
</dbReference>
<keyword evidence="3" id="KW-0645">Protease</keyword>
<evidence type="ECO:0000256" key="3">
    <source>
        <dbReference type="ARBA" id="ARBA00022670"/>
    </source>
</evidence>
<proteinExistence type="inferred from homology"/>
<comment type="cofactor">
    <cofactor evidence="8">
        <name>a divalent metal cation</name>
        <dbReference type="ChEBI" id="CHEBI:60240"/>
    </cofactor>
    <text evidence="8">Binds 2 divalent metal cations per subunit.</text>
</comment>
<evidence type="ECO:0000313" key="10">
    <source>
        <dbReference type="Proteomes" id="UP000245793"/>
    </source>
</evidence>
<dbReference type="PIRSF" id="PIRSF001123">
    <property type="entry name" value="PepA_GA"/>
    <property type="match status" value="1"/>
</dbReference>
<dbReference type="InterPro" id="IPR023367">
    <property type="entry name" value="Peptidase_M42_dom2"/>
</dbReference>
<dbReference type="GO" id="GO:0006508">
    <property type="term" value="P:proteolysis"/>
    <property type="evidence" value="ECO:0007669"/>
    <property type="project" value="UniProtKB-KW"/>
</dbReference>
<feature type="binding site" evidence="8">
    <location>
        <position position="223"/>
    </location>
    <ligand>
        <name>Zn(2+)</name>
        <dbReference type="ChEBI" id="CHEBI:29105"/>
        <label>2</label>
    </ligand>
</feature>
<accession>A0A2U1E1S2</accession>
<dbReference type="Proteomes" id="UP000245793">
    <property type="component" value="Unassembled WGS sequence"/>
</dbReference>
<comment type="similarity">
    <text evidence="1 6">Belongs to the peptidase M42 family.</text>
</comment>
<reference evidence="9 10" key="1">
    <citation type="submission" date="2018-04" db="EMBL/GenBank/DDBJ databases">
        <title>Genomic Encyclopedia of Type Strains, Phase IV (KMG-IV): sequencing the most valuable type-strain genomes for metagenomic binning, comparative biology and taxonomic classification.</title>
        <authorList>
            <person name="Goeker M."/>
        </authorList>
    </citation>
    <scope>NUCLEOTIDE SEQUENCE [LARGE SCALE GENOMIC DNA]</scope>
    <source>
        <strain evidence="9 10">DSM 20705</strain>
    </source>
</reference>
<evidence type="ECO:0000256" key="5">
    <source>
        <dbReference type="ARBA" id="ARBA00022801"/>
    </source>
</evidence>
<protein>
    <submittedName>
        <fullName evidence="9">Putative aminopeptidase FrvX</fullName>
    </submittedName>
</protein>
<dbReference type="CDD" id="cd05657">
    <property type="entry name" value="M42_glucanase_like"/>
    <property type="match status" value="1"/>
</dbReference>
<evidence type="ECO:0000256" key="2">
    <source>
        <dbReference type="ARBA" id="ARBA00022438"/>
    </source>
</evidence>
<dbReference type="PANTHER" id="PTHR32481:SF7">
    <property type="entry name" value="AMINOPEPTIDASE YHFE-RELATED"/>
    <property type="match status" value="1"/>
</dbReference>
<keyword evidence="5" id="KW-0378">Hydrolase</keyword>
<feature type="binding site" evidence="8">
    <location>
        <position position="70"/>
    </location>
    <ligand>
        <name>Zn(2+)</name>
        <dbReference type="ChEBI" id="CHEBI:29105"/>
        <label>1</label>
    </ligand>
</feature>
<feature type="binding site" evidence="8">
    <location>
        <position position="188"/>
    </location>
    <ligand>
        <name>Zn(2+)</name>
        <dbReference type="ChEBI" id="CHEBI:29105"/>
        <label>1</label>
    </ligand>
</feature>
<name>A0A2U1E1S2_9FIRM</name>
<keyword evidence="4 8" id="KW-0479">Metal-binding</keyword>
<dbReference type="Gene3D" id="3.40.630.10">
    <property type="entry name" value="Zn peptidases"/>
    <property type="match status" value="1"/>
</dbReference>
<feature type="active site" description="Proton acceptor" evidence="7">
    <location>
        <position position="222"/>
    </location>
</feature>
<dbReference type="GO" id="GO:0046872">
    <property type="term" value="F:metal ion binding"/>
    <property type="evidence" value="ECO:0007669"/>
    <property type="project" value="UniProtKB-UniRule"/>
</dbReference>
<gene>
    <name evidence="9" type="ORF">C7381_10840</name>
</gene>
<dbReference type="InterPro" id="IPR008007">
    <property type="entry name" value="Peptidase_M42"/>
</dbReference>
<dbReference type="Pfam" id="PF05343">
    <property type="entry name" value="Peptidase_M42"/>
    <property type="match status" value="1"/>
</dbReference>
<evidence type="ECO:0000256" key="8">
    <source>
        <dbReference type="PIRSR" id="PIRSR001123-2"/>
    </source>
</evidence>
<keyword evidence="10" id="KW-1185">Reference proteome</keyword>